<dbReference type="PRINTS" id="PR00411">
    <property type="entry name" value="PNDRDTASEI"/>
</dbReference>
<dbReference type="GO" id="GO:0016651">
    <property type="term" value="F:oxidoreductase activity, acting on NAD(P)H"/>
    <property type="evidence" value="ECO:0007669"/>
    <property type="project" value="TreeGrafter"/>
</dbReference>
<dbReference type="Gene3D" id="3.30.390.30">
    <property type="match status" value="1"/>
</dbReference>
<organism evidence="7 8">
    <name type="scientific">Georgenia yuyongxinii</name>
    <dbReference type="NCBI Taxonomy" id="2589797"/>
    <lineage>
        <taxon>Bacteria</taxon>
        <taxon>Bacillati</taxon>
        <taxon>Actinomycetota</taxon>
        <taxon>Actinomycetes</taxon>
        <taxon>Micrococcales</taxon>
        <taxon>Bogoriellaceae</taxon>
        <taxon>Georgenia</taxon>
    </lineage>
</organism>
<dbReference type="InterPro" id="IPR036188">
    <property type="entry name" value="FAD/NAD-bd_sf"/>
</dbReference>
<dbReference type="KEGG" id="gyu:FE374_15245"/>
<evidence type="ECO:0000259" key="5">
    <source>
        <dbReference type="Pfam" id="PF07992"/>
    </source>
</evidence>
<dbReference type="InterPro" id="IPR016156">
    <property type="entry name" value="FAD/NAD-linked_Rdtase_dimer_sf"/>
</dbReference>
<dbReference type="SUPFAM" id="SSF55424">
    <property type="entry name" value="FAD/NAD-linked reductases, dimerisation (C-terminal) domain"/>
    <property type="match status" value="1"/>
</dbReference>
<protein>
    <submittedName>
        <fullName evidence="7">Oxidoreductase</fullName>
    </submittedName>
</protein>
<evidence type="ECO:0000313" key="7">
    <source>
        <dbReference type="EMBL" id="QDC26770.1"/>
    </source>
</evidence>
<evidence type="ECO:0000256" key="2">
    <source>
        <dbReference type="ARBA" id="ARBA00022630"/>
    </source>
</evidence>
<dbReference type="InterPro" id="IPR028202">
    <property type="entry name" value="Reductase_C"/>
</dbReference>
<dbReference type="InterPro" id="IPR050446">
    <property type="entry name" value="FAD-oxidoreductase/Apoptosis"/>
</dbReference>
<keyword evidence="2" id="KW-0285">Flavoprotein</keyword>
<dbReference type="PANTHER" id="PTHR43557:SF2">
    <property type="entry name" value="RIESKE DOMAIN-CONTAINING PROTEIN-RELATED"/>
    <property type="match status" value="1"/>
</dbReference>
<dbReference type="AlphaFoldDB" id="A0A5B8C9F4"/>
<dbReference type="Pfam" id="PF14759">
    <property type="entry name" value="Reductase_C"/>
    <property type="match status" value="1"/>
</dbReference>
<reference evidence="7 8" key="1">
    <citation type="submission" date="2019-05" db="EMBL/GenBank/DDBJ databases">
        <title>Georgenia *** sp. nov., and Georgenia *** sp. nov., isolated from the intestinal contents of plateau pika (Ochotona curzoniae) in the Qinghai-Tibet plateau of China.</title>
        <authorList>
            <person name="Tian Z."/>
        </authorList>
    </citation>
    <scope>NUCLEOTIDE SEQUENCE [LARGE SCALE GENOMIC DNA]</scope>
    <source>
        <strain evidence="7 8">Z443</strain>
    </source>
</reference>
<sequence>MGRDYRGSVADLPAASPTEPPASIVVVGAGLAGLRTVAELRSRGFVGRITVVGAETVSPYDRPPLSKELFARTEPVWLAGEGFGELADLADRVLLGHHAAALQAHDDGVTLTVAADEARGVTAAGHSETISADAVVLATGASPVLPAGWEGASVLHTADDAARLRAALTPGARVVVIGAGWIGAEVAGQAAARGCAVTVVEAAPTPLYRQLGATLGERTRPWYAAAGVALRTDSPVTAVRPGEVHVAGPDGAPERLAADVVLAAVGVRPATGWLAGAFPLTPRGALQVDTVGRVAGAPSSVRAVGDCVDMAVPGVGLVPGGHWDAALTHPAALAADMLGQAPPPLAAPYVFSTQLRHDLAFVGMPDDAASLVLRGDPGGAWTALLVERATDGTTGRLLAGFTVDRPRDVGPLRKLLADGTRPVLDLARAADPAMQLRRAALTPDRAAGPA</sequence>
<keyword evidence="4" id="KW-0560">Oxidoreductase</keyword>
<feature type="domain" description="FAD/NAD(P)-binding" evidence="5">
    <location>
        <begin position="23"/>
        <end position="312"/>
    </location>
</feature>
<proteinExistence type="predicted"/>
<keyword evidence="3" id="KW-0274">FAD</keyword>
<evidence type="ECO:0000256" key="1">
    <source>
        <dbReference type="ARBA" id="ARBA00001974"/>
    </source>
</evidence>
<dbReference type="OrthoDB" id="1145at2"/>
<dbReference type="SUPFAM" id="SSF51905">
    <property type="entry name" value="FAD/NAD(P)-binding domain"/>
    <property type="match status" value="1"/>
</dbReference>
<comment type="cofactor">
    <cofactor evidence="1">
        <name>FAD</name>
        <dbReference type="ChEBI" id="CHEBI:57692"/>
    </cofactor>
</comment>
<evidence type="ECO:0000259" key="6">
    <source>
        <dbReference type="Pfam" id="PF14759"/>
    </source>
</evidence>
<name>A0A5B8C9F4_9MICO</name>
<gene>
    <name evidence="7" type="ORF">FE374_15245</name>
</gene>
<dbReference type="GO" id="GO:0005737">
    <property type="term" value="C:cytoplasm"/>
    <property type="evidence" value="ECO:0007669"/>
    <property type="project" value="TreeGrafter"/>
</dbReference>
<dbReference type="InterPro" id="IPR023753">
    <property type="entry name" value="FAD/NAD-binding_dom"/>
</dbReference>
<dbReference type="Gene3D" id="3.50.50.60">
    <property type="entry name" value="FAD/NAD(P)-binding domain"/>
    <property type="match status" value="2"/>
</dbReference>
<evidence type="ECO:0000256" key="3">
    <source>
        <dbReference type="ARBA" id="ARBA00022827"/>
    </source>
</evidence>
<accession>A0A5B8C9F4</accession>
<evidence type="ECO:0000313" key="8">
    <source>
        <dbReference type="Proteomes" id="UP000314616"/>
    </source>
</evidence>
<evidence type="ECO:0000256" key="4">
    <source>
        <dbReference type="ARBA" id="ARBA00023002"/>
    </source>
</evidence>
<dbReference type="Proteomes" id="UP000314616">
    <property type="component" value="Chromosome"/>
</dbReference>
<dbReference type="EMBL" id="CP040915">
    <property type="protein sequence ID" value="QDC26770.1"/>
    <property type="molecule type" value="Genomic_DNA"/>
</dbReference>
<feature type="domain" description="Reductase C-terminal" evidence="6">
    <location>
        <begin position="351"/>
        <end position="439"/>
    </location>
</feature>
<dbReference type="PRINTS" id="PR00368">
    <property type="entry name" value="FADPNR"/>
</dbReference>
<dbReference type="PANTHER" id="PTHR43557">
    <property type="entry name" value="APOPTOSIS-INDUCING FACTOR 1"/>
    <property type="match status" value="1"/>
</dbReference>
<dbReference type="Pfam" id="PF07992">
    <property type="entry name" value="Pyr_redox_2"/>
    <property type="match status" value="1"/>
</dbReference>